<feature type="signal peptide" evidence="1">
    <location>
        <begin position="1"/>
        <end position="19"/>
    </location>
</feature>
<evidence type="ECO:0008006" key="4">
    <source>
        <dbReference type="Google" id="ProtNLM"/>
    </source>
</evidence>
<evidence type="ECO:0000313" key="3">
    <source>
        <dbReference type="Proteomes" id="UP001174934"/>
    </source>
</evidence>
<feature type="chain" id="PRO_5041350966" description="Secreted protein" evidence="1">
    <location>
        <begin position="20"/>
        <end position="153"/>
    </location>
</feature>
<keyword evidence="3" id="KW-1185">Reference proteome</keyword>
<dbReference type="Proteomes" id="UP001174934">
    <property type="component" value="Unassembled WGS sequence"/>
</dbReference>
<proteinExistence type="predicted"/>
<dbReference type="PROSITE" id="PS51257">
    <property type="entry name" value="PROKAR_LIPOPROTEIN"/>
    <property type="match status" value="1"/>
</dbReference>
<reference evidence="2" key="1">
    <citation type="submission" date="2023-06" db="EMBL/GenBank/DDBJ databases">
        <title>Genome-scale phylogeny and comparative genomics of the fungal order Sordariales.</title>
        <authorList>
            <consortium name="Lawrence Berkeley National Laboratory"/>
            <person name="Hensen N."/>
            <person name="Bonometti L."/>
            <person name="Westerberg I."/>
            <person name="Brannstrom I.O."/>
            <person name="Guillou S."/>
            <person name="Cros-Aarteil S."/>
            <person name="Calhoun S."/>
            <person name="Haridas S."/>
            <person name="Kuo A."/>
            <person name="Mondo S."/>
            <person name="Pangilinan J."/>
            <person name="Riley R."/>
            <person name="LaButti K."/>
            <person name="Andreopoulos B."/>
            <person name="Lipzen A."/>
            <person name="Chen C."/>
            <person name="Yanf M."/>
            <person name="Daum C."/>
            <person name="Ng V."/>
            <person name="Clum A."/>
            <person name="Steindorff A."/>
            <person name="Ohm R."/>
            <person name="Martin F."/>
            <person name="Silar P."/>
            <person name="Natvig D."/>
            <person name="Lalanne C."/>
            <person name="Gautier V."/>
            <person name="Ament-velasquez S.L."/>
            <person name="Kruys A."/>
            <person name="Hutchinson M.I."/>
            <person name="Powell A.J."/>
            <person name="Barry K."/>
            <person name="Miller A.N."/>
            <person name="Grigoriev I.V."/>
            <person name="Debuchy R."/>
            <person name="Gladieux P."/>
            <person name="Thoren M.H."/>
            <person name="Johannesson H."/>
        </authorList>
    </citation>
    <scope>NUCLEOTIDE SEQUENCE</scope>
    <source>
        <strain evidence="2">SMH3391-2</strain>
    </source>
</reference>
<keyword evidence="1" id="KW-0732">Signal</keyword>
<gene>
    <name evidence="2" type="ORF">B0T17DRAFT_82435</name>
</gene>
<evidence type="ECO:0000313" key="2">
    <source>
        <dbReference type="EMBL" id="KAK0636471.1"/>
    </source>
</evidence>
<name>A0AA40CF45_9PEZI</name>
<organism evidence="2 3">
    <name type="scientific">Bombardia bombarda</name>
    <dbReference type="NCBI Taxonomy" id="252184"/>
    <lineage>
        <taxon>Eukaryota</taxon>
        <taxon>Fungi</taxon>
        <taxon>Dikarya</taxon>
        <taxon>Ascomycota</taxon>
        <taxon>Pezizomycotina</taxon>
        <taxon>Sordariomycetes</taxon>
        <taxon>Sordariomycetidae</taxon>
        <taxon>Sordariales</taxon>
        <taxon>Lasiosphaeriaceae</taxon>
        <taxon>Bombardia</taxon>
    </lineage>
</organism>
<sequence length="153" mass="16665">MAGCRLFRSLMAHSGYAAAACCCCYCCLSVSAHWPRAVNLTRMELTLKDVSTGMESSEQGAPLNRLRDAWLFSGISTWALAADKVSEASIHLAKHGGDARSGECQAILLLLLSHLSNPLRLSASPDLSVHALLLEQCHLHLDAIWICRGWECE</sequence>
<accession>A0AA40CF45</accession>
<comment type="caution">
    <text evidence="2">The sequence shown here is derived from an EMBL/GenBank/DDBJ whole genome shotgun (WGS) entry which is preliminary data.</text>
</comment>
<dbReference type="EMBL" id="JAULSR010000001">
    <property type="protein sequence ID" value="KAK0636471.1"/>
    <property type="molecule type" value="Genomic_DNA"/>
</dbReference>
<protein>
    <recommendedName>
        <fullName evidence="4">Secreted protein</fullName>
    </recommendedName>
</protein>
<dbReference type="AlphaFoldDB" id="A0AA40CF45"/>
<evidence type="ECO:0000256" key="1">
    <source>
        <dbReference type="SAM" id="SignalP"/>
    </source>
</evidence>